<dbReference type="Proteomes" id="UP000828390">
    <property type="component" value="Unassembled WGS sequence"/>
</dbReference>
<dbReference type="EMBL" id="JAIWYP010000004">
    <property type="protein sequence ID" value="KAH3839832.1"/>
    <property type="molecule type" value="Genomic_DNA"/>
</dbReference>
<dbReference type="AlphaFoldDB" id="A0A9D4KIH1"/>
<sequence>MLEVMGLLTDRNMRISLFEKEDGVSSISTDSKRVVIAFPSESSMSKTLASRTYPRGRSQPISPCKTANLL</sequence>
<reference evidence="2" key="1">
    <citation type="journal article" date="2019" name="bioRxiv">
        <title>The Genome of the Zebra Mussel, Dreissena polymorpha: A Resource for Invasive Species Research.</title>
        <authorList>
            <person name="McCartney M.A."/>
            <person name="Auch B."/>
            <person name="Kono T."/>
            <person name="Mallez S."/>
            <person name="Zhang Y."/>
            <person name="Obille A."/>
            <person name="Becker A."/>
            <person name="Abrahante J.E."/>
            <person name="Garbe J."/>
            <person name="Badalamenti J.P."/>
            <person name="Herman A."/>
            <person name="Mangelson H."/>
            <person name="Liachko I."/>
            <person name="Sullivan S."/>
            <person name="Sone E.D."/>
            <person name="Koren S."/>
            <person name="Silverstein K.A.T."/>
            <person name="Beckman K.B."/>
            <person name="Gohl D.M."/>
        </authorList>
    </citation>
    <scope>NUCLEOTIDE SEQUENCE</scope>
    <source>
        <strain evidence="2">Duluth1</strain>
        <tissue evidence="2">Whole animal</tissue>
    </source>
</reference>
<name>A0A9D4KIH1_DREPO</name>
<proteinExistence type="predicted"/>
<feature type="region of interest" description="Disordered" evidence="1">
    <location>
        <begin position="47"/>
        <end position="70"/>
    </location>
</feature>
<evidence type="ECO:0000313" key="2">
    <source>
        <dbReference type="EMBL" id="KAH3839832.1"/>
    </source>
</evidence>
<keyword evidence="3" id="KW-1185">Reference proteome</keyword>
<accession>A0A9D4KIH1</accession>
<evidence type="ECO:0000256" key="1">
    <source>
        <dbReference type="SAM" id="MobiDB-lite"/>
    </source>
</evidence>
<evidence type="ECO:0000313" key="3">
    <source>
        <dbReference type="Proteomes" id="UP000828390"/>
    </source>
</evidence>
<comment type="caution">
    <text evidence="2">The sequence shown here is derived from an EMBL/GenBank/DDBJ whole genome shotgun (WGS) entry which is preliminary data.</text>
</comment>
<reference evidence="2" key="2">
    <citation type="submission" date="2020-11" db="EMBL/GenBank/DDBJ databases">
        <authorList>
            <person name="McCartney M.A."/>
            <person name="Auch B."/>
            <person name="Kono T."/>
            <person name="Mallez S."/>
            <person name="Becker A."/>
            <person name="Gohl D.M."/>
            <person name="Silverstein K.A.T."/>
            <person name="Koren S."/>
            <person name="Bechman K.B."/>
            <person name="Herman A."/>
            <person name="Abrahante J.E."/>
            <person name="Garbe J."/>
        </authorList>
    </citation>
    <scope>NUCLEOTIDE SEQUENCE</scope>
    <source>
        <strain evidence="2">Duluth1</strain>
        <tissue evidence="2">Whole animal</tissue>
    </source>
</reference>
<organism evidence="2 3">
    <name type="scientific">Dreissena polymorpha</name>
    <name type="common">Zebra mussel</name>
    <name type="synonym">Mytilus polymorpha</name>
    <dbReference type="NCBI Taxonomy" id="45954"/>
    <lineage>
        <taxon>Eukaryota</taxon>
        <taxon>Metazoa</taxon>
        <taxon>Spiralia</taxon>
        <taxon>Lophotrochozoa</taxon>
        <taxon>Mollusca</taxon>
        <taxon>Bivalvia</taxon>
        <taxon>Autobranchia</taxon>
        <taxon>Heteroconchia</taxon>
        <taxon>Euheterodonta</taxon>
        <taxon>Imparidentia</taxon>
        <taxon>Neoheterodontei</taxon>
        <taxon>Myida</taxon>
        <taxon>Dreissenoidea</taxon>
        <taxon>Dreissenidae</taxon>
        <taxon>Dreissena</taxon>
    </lineage>
</organism>
<protein>
    <submittedName>
        <fullName evidence="2">Uncharacterized protein</fullName>
    </submittedName>
</protein>
<gene>
    <name evidence="2" type="ORF">DPMN_113269</name>
</gene>